<organism evidence="1 2">
    <name type="scientific">Bifidobacterium oedipodis</name>
    <dbReference type="NCBI Taxonomy" id="2675322"/>
    <lineage>
        <taxon>Bacteria</taxon>
        <taxon>Bacillati</taxon>
        <taxon>Actinomycetota</taxon>
        <taxon>Actinomycetes</taxon>
        <taxon>Bifidobacteriales</taxon>
        <taxon>Bifidobacteriaceae</taxon>
        <taxon>Bifidobacterium</taxon>
    </lineage>
</organism>
<gene>
    <name evidence="1" type="ORF">G1C95_1076</name>
</gene>
<keyword evidence="2" id="KW-1185">Reference proteome</keyword>
<dbReference type="Proteomes" id="UP000532194">
    <property type="component" value="Unassembled WGS sequence"/>
</dbReference>
<name>A0A7Y0HTN7_9BIFI</name>
<comment type="caution">
    <text evidence="1">The sequence shown here is derived from an EMBL/GenBank/DDBJ whole genome shotgun (WGS) entry which is preliminary data.</text>
</comment>
<protein>
    <submittedName>
        <fullName evidence="1">Uncharacterized protein</fullName>
    </submittedName>
</protein>
<reference evidence="1 2" key="1">
    <citation type="submission" date="2020-02" db="EMBL/GenBank/DDBJ databases">
        <title>Characterization of phylogenetic diversity of novel bifidobacterial species isolated in Czech ZOOs.</title>
        <authorList>
            <person name="Lugli G.A."/>
            <person name="Vera N.B."/>
            <person name="Ventura M."/>
        </authorList>
    </citation>
    <scope>NUCLEOTIDE SEQUENCE [LARGE SCALE GENOMIC DNA]</scope>
    <source>
        <strain evidence="1 2">DSM 109957</strain>
    </source>
</reference>
<proteinExistence type="predicted"/>
<sequence length="43" mass="4761">MLPESLVVSGYPTAVAYASFAEAHGHAVDVRRYGRAKWRVTLK</sequence>
<evidence type="ECO:0000313" key="2">
    <source>
        <dbReference type="Proteomes" id="UP000532194"/>
    </source>
</evidence>
<evidence type="ECO:0000313" key="1">
    <source>
        <dbReference type="EMBL" id="NMM93889.1"/>
    </source>
</evidence>
<dbReference type="EMBL" id="JAAIII010000003">
    <property type="protein sequence ID" value="NMM93889.1"/>
    <property type="molecule type" value="Genomic_DNA"/>
</dbReference>
<accession>A0A7Y0HTN7</accession>
<dbReference type="AlphaFoldDB" id="A0A7Y0HTN7"/>